<dbReference type="SUPFAM" id="SSF75005">
    <property type="entry name" value="Arabinanase/levansucrase/invertase"/>
    <property type="match status" value="1"/>
</dbReference>
<dbReference type="InterPro" id="IPR006710">
    <property type="entry name" value="Glyco_hydro_43"/>
</dbReference>
<keyword evidence="3 4" id="KW-0326">Glycosidase</keyword>
<dbReference type="AlphaFoldDB" id="A0A927BQP9"/>
<dbReference type="SUPFAM" id="SSF49899">
    <property type="entry name" value="Concanavalin A-like lectins/glucanases"/>
    <property type="match status" value="1"/>
</dbReference>
<gene>
    <name evidence="5" type="ORF">IDH44_02305</name>
</gene>
<dbReference type="EMBL" id="JACXIZ010000007">
    <property type="protein sequence ID" value="MBD2844010.1"/>
    <property type="molecule type" value="Genomic_DNA"/>
</dbReference>
<reference evidence="5" key="1">
    <citation type="submission" date="2020-09" db="EMBL/GenBank/DDBJ databases">
        <title>A novel bacterium of genus Paenibacillus, isolated from South China Sea.</title>
        <authorList>
            <person name="Huang H."/>
            <person name="Mo K."/>
            <person name="Hu Y."/>
        </authorList>
    </citation>
    <scope>NUCLEOTIDE SEQUENCE</scope>
    <source>
        <strain evidence="5">IB182496</strain>
    </source>
</reference>
<evidence type="ECO:0000313" key="6">
    <source>
        <dbReference type="Proteomes" id="UP000621560"/>
    </source>
</evidence>
<dbReference type="Proteomes" id="UP000621560">
    <property type="component" value="Unassembled WGS sequence"/>
</dbReference>
<evidence type="ECO:0000256" key="2">
    <source>
        <dbReference type="ARBA" id="ARBA00022801"/>
    </source>
</evidence>
<proteinExistence type="inferred from homology"/>
<dbReference type="CDD" id="cd08983">
    <property type="entry name" value="GH43_Bt3655-like"/>
    <property type="match status" value="1"/>
</dbReference>
<evidence type="ECO:0000256" key="1">
    <source>
        <dbReference type="ARBA" id="ARBA00009865"/>
    </source>
</evidence>
<comment type="caution">
    <text evidence="5">The sequence shown here is derived from an EMBL/GenBank/DDBJ whole genome shotgun (WGS) entry which is preliminary data.</text>
</comment>
<evidence type="ECO:0000313" key="5">
    <source>
        <dbReference type="EMBL" id="MBD2844010.1"/>
    </source>
</evidence>
<keyword evidence="2 4" id="KW-0378">Hydrolase</keyword>
<sequence length="479" mass="52876">MTASRSAGAPAYVMGYFRSGPGQTHKVEQLHYAYSRDGRRWYELNGNQPVWASSLGEGILRDPFIGRGADGRWHLVFTIRPMGPSIGYAASDDLMHWTDERALPLMAGVPDTVNSWAPEFHCDLQTGEHLVYWASSTGLDLGNSKHYAASTRDWSAFSETGLFFDPGFQTIDASLAEHGGRHYMAVKDESHVYEPERFPHPPCNVLAVADRAEGPYTLVPGFRTPDYTEGPEFLWLADERKWLLLYDYWAYGKFGVMESEDLIHWSEELDERRVRFPYRARHATVFAVAEPELARLLARYALVAHYKTTTYAPVRVASAEPDGFLHDAFAMRTVTMQIRPESLAGTQLLYDEGDACNGLALRLRDGRLEGVVCSSGVRLTVAGAGGLLVATQWQTVALVYEEGALRLLAGGAAAEARAPLALVRAHDGPGGYGGRFGEDAFGDADGRAAFAGAIRHVRIYSVPLREADVALLERENGKE</sequence>
<name>A0A927BQP9_9BACL</name>
<dbReference type="Pfam" id="PF13385">
    <property type="entry name" value="Laminin_G_3"/>
    <property type="match status" value="1"/>
</dbReference>
<accession>A0A927BQP9</accession>
<keyword evidence="6" id="KW-1185">Reference proteome</keyword>
<dbReference type="InterPro" id="IPR013320">
    <property type="entry name" value="ConA-like_dom_sf"/>
</dbReference>
<dbReference type="Pfam" id="PF04616">
    <property type="entry name" value="Glyco_hydro_43"/>
    <property type="match status" value="1"/>
</dbReference>
<dbReference type="RefSeq" id="WP_190914276.1">
    <property type="nucleotide sequence ID" value="NZ_JACXIZ010000007.1"/>
</dbReference>
<dbReference type="GO" id="GO:0005975">
    <property type="term" value="P:carbohydrate metabolic process"/>
    <property type="evidence" value="ECO:0007669"/>
    <property type="project" value="InterPro"/>
</dbReference>
<evidence type="ECO:0000256" key="3">
    <source>
        <dbReference type="ARBA" id="ARBA00023295"/>
    </source>
</evidence>
<dbReference type="GO" id="GO:0004553">
    <property type="term" value="F:hydrolase activity, hydrolyzing O-glycosyl compounds"/>
    <property type="evidence" value="ECO:0007669"/>
    <property type="project" value="InterPro"/>
</dbReference>
<dbReference type="Gene3D" id="2.115.10.20">
    <property type="entry name" value="Glycosyl hydrolase domain, family 43"/>
    <property type="match status" value="1"/>
</dbReference>
<organism evidence="5 6">
    <name type="scientific">Paenibacillus sabuli</name>
    <dbReference type="NCBI Taxonomy" id="2772509"/>
    <lineage>
        <taxon>Bacteria</taxon>
        <taxon>Bacillati</taxon>
        <taxon>Bacillota</taxon>
        <taxon>Bacilli</taxon>
        <taxon>Bacillales</taxon>
        <taxon>Paenibacillaceae</taxon>
        <taxon>Paenibacillus</taxon>
    </lineage>
</organism>
<evidence type="ECO:0000256" key="4">
    <source>
        <dbReference type="RuleBase" id="RU361187"/>
    </source>
</evidence>
<protein>
    <submittedName>
        <fullName evidence="5">Family 43 glycosylhydrolase</fullName>
    </submittedName>
</protein>
<dbReference type="Gene3D" id="2.60.120.200">
    <property type="match status" value="1"/>
</dbReference>
<comment type="similarity">
    <text evidence="1 4">Belongs to the glycosyl hydrolase 43 family.</text>
</comment>
<dbReference type="InterPro" id="IPR023296">
    <property type="entry name" value="Glyco_hydro_beta-prop_sf"/>
</dbReference>